<feature type="region of interest" description="Disordered" evidence="1">
    <location>
        <begin position="213"/>
        <end position="316"/>
    </location>
</feature>
<dbReference type="EMBL" id="MU839827">
    <property type="protein sequence ID" value="KAK1761221.1"/>
    <property type="molecule type" value="Genomic_DNA"/>
</dbReference>
<evidence type="ECO:0000256" key="1">
    <source>
        <dbReference type="SAM" id="MobiDB-lite"/>
    </source>
</evidence>
<accession>A0AAJ0BN44</accession>
<proteinExistence type="predicted"/>
<feature type="compositionally biased region" description="Gly residues" evidence="1">
    <location>
        <begin position="32"/>
        <end position="43"/>
    </location>
</feature>
<feature type="compositionally biased region" description="Low complexity" evidence="1">
    <location>
        <begin position="122"/>
        <end position="150"/>
    </location>
</feature>
<feature type="compositionally biased region" description="Low complexity" evidence="1">
    <location>
        <begin position="99"/>
        <end position="113"/>
    </location>
</feature>
<feature type="region of interest" description="Disordered" evidence="1">
    <location>
        <begin position="1"/>
        <end position="194"/>
    </location>
</feature>
<dbReference type="AlphaFoldDB" id="A0AAJ0BN44"/>
<feature type="compositionally biased region" description="Basic and acidic residues" evidence="1">
    <location>
        <begin position="259"/>
        <end position="282"/>
    </location>
</feature>
<name>A0AAJ0BN44_9PEZI</name>
<keyword evidence="3" id="KW-1185">Reference proteome</keyword>
<evidence type="ECO:0000313" key="3">
    <source>
        <dbReference type="Proteomes" id="UP001239445"/>
    </source>
</evidence>
<protein>
    <submittedName>
        <fullName evidence="2">Uncharacterized protein</fullName>
    </submittedName>
</protein>
<feature type="compositionally biased region" description="Low complexity" evidence="1">
    <location>
        <begin position="44"/>
        <end position="57"/>
    </location>
</feature>
<gene>
    <name evidence="2" type="ORF">QBC47DRAFT_428547</name>
</gene>
<sequence>MNGTTQVNGHHHPDDEPNGGSPPRTGIPPGDGPAGVNGNGVDGTNGVNGDLGAGDSSSSDEDLVNGAAGPIQPGGSDQAPRAPAHDGHANGNTNGGYVNGVSAPGLLPALPAVPSEPPSTPPGQGRSPSQQSQSSLDDLLRGRTGVAGVAAPPPSPAGEEVAAESESPTSSAPSPGQSSAPSQPGQAAQAAPRTFPPGIVSVAAALPEGGVGVLAQVAGGPPSTPTSTRLTGRDIEAFVGGRRRPESQPGARRNGNGARETRGEPAERLNRFERTAPNRSRELGNGNLDRPETNGRLPNGGTQGASPEEDSDSSNP</sequence>
<dbReference type="Proteomes" id="UP001239445">
    <property type="component" value="Unassembled WGS sequence"/>
</dbReference>
<feature type="compositionally biased region" description="Low complexity" evidence="1">
    <location>
        <begin position="157"/>
        <end position="192"/>
    </location>
</feature>
<organism evidence="2 3">
    <name type="scientific">Echria macrotheca</name>
    <dbReference type="NCBI Taxonomy" id="438768"/>
    <lineage>
        <taxon>Eukaryota</taxon>
        <taxon>Fungi</taxon>
        <taxon>Dikarya</taxon>
        <taxon>Ascomycota</taxon>
        <taxon>Pezizomycotina</taxon>
        <taxon>Sordariomycetes</taxon>
        <taxon>Sordariomycetidae</taxon>
        <taxon>Sordariales</taxon>
        <taxon>Schizotheciaceae</taxon>
        <taxon>Echria</taxon>
    </lineage>
</organism>
<comment type="caution">
    <text evidence="2">The sequence shown here is derived from an EMBL/GenBank/DDBJ whole genome shotgun (WGS) entry which is preliminary data.</text>
</comment>
<reference evidence="2" key="1">
    <citation type="submission" date="2023-06" db="EMBL/GenBank/DDBJ databases">
        <title>Genome-scale phylogeny and comparative genomics of the fungal order Sordariales.</title>
        <authorList>
            <consortium name="Lawrence Berkeley National Laboratory"/>
            <person name="Hensen N."/>
            <person name="Bonometti L."/>
            <person name="Westerberg I."/>
            <person name="Brannstrom I.O."/>
            <person name="Guillou S."/>
            <person name="Cros-Aarteil S."/>
            <person name="Calhoun S."/>
            <person name="Haridas S."/>
            <person name="Kuo A."/>
            <person name="Mondo S."/>
            <person name="Pangilinan J."/>
            <person name="Riley R."/>
            <person name="Labutti K."/>
            <person name="Andreopoulos B."/>
            <person name="Lipzen A."/>
            <person name="Chen C."/>
            <person name="Yanf M."/>
            <person name="Daum C."/>
            <person name="Ng V."/>
            <person name="Clum A."/>
            <person name="Steindorff A."/>
            <person name="Ohm R."/>
            <person name="Martin F."/>
            <person name="Silar P."/>
            <person name="Natvig D."/>
            <person name="Lalanne C."/>
            <person name="Gautier V."/>
            <person name="Ament-Velasquez S.L."/>
            <person name="Kruys A."/>
            <person name="Hutchinson M.I."/>
            <person name="Powell A.J."/>
            <person name="Barry K."/>
            <person name="Miller A.N."/>
            <person name="Grigoriev I.V."/>
            <person name="Debuchy R."/>
            <person name="Gladieux P."/>
            <person name="Thoren M.H."/>
            <person name="Johannesson H."/>
        </authorList>
    </citation>
    <scope>NUCLEOTIDE SEQUENCE</scope>
    <source>
        <strain evidence="2">PSN4</strain>
    </source>
</reference>
<feature type="compositionally biased region" description="Acidic residues" evidence="1">
    <location>
        <begin position="307"/>
        <end position="316"/>
    </location>
</feature>
<evidence type="ECO:0000313" key="2">
    <source>
        <dbReference type="EMBL" id="KAK1761221.1"/>
    </source>
</evidence>